<name>A0AAE1DZ96_9GAST</name>
<evidence type="ECO:0000313" key="1">
    <source>
        <dbReference type="EMBL" id="KAK3787800.1"/>
    </source>
</evidence>
<reference evidence="1" key="1">
    <citation type="journal article" date="2023" name="G3 (Bethesda)">
        <title>A reference genome for the long-term kleptoplast-retaining sea slug Elysia crispata morphotype clarki.</title>
        <authorList>
            <person name="Eastman K.E."/>
            <person name="Pendleton A.L."/>
            <person name="Shaikh M.A."/>
            <person name="Suttiyut T."/>
            <person name="Ogas R."/>
            <person name="Tomko P."/>
            <person name="Gavelis G."/>
            <person name="Widhalm J.R."/>
            <person name="Wisecaver J.H."/>
        </authorList>
    </citation>
    <scope>NUCLEOTIDE SEQUENCE</scope>
    <source>
        <strain evidence="1">ECLA1</strain>
    </source>
</reference>
<organism evidence="1 2">
    <name type="scientific">Elysia crispata</name>
    <name type="common">lettuce slug</name>
    <dbReference type="NCBI Taxonomy" id="231223"/>
    <lineage>
        <taxon>Eukaryota</taxon>
        <taxon>Metazoa</taxon>
        <taxon>Spiralia</taxon>
        <taxon>Lophotrochozoa</taxon>
        <taxon>Mollusca</taxon>
        <taxon>Gastropoda</taxon>
        <taxon>Heterobranchia</taxon>
        <taxon>Euthyneura</taxon>
        <taxon>Panpulmonata</taxon>
        <taxon>Sacoglossa</taxon>
        <taxon>Placobranchoidea</taxon>
        <taxon>Plakobranchidae</taxon>
        <taxon>Elysia</taxon>
    </lineage>
</organism>
<gene>
    <name evidence="1" type="ORF">RRG08_038504</name>
</gene>
<comment type="caution">
    <text evidence="1">The sequence shown here is derived from an EMBL/GenBank/DDBJ whole genome shotgun (WGS) entry which is preliminary data.</text>
</comment>
<sequence>MKSIESRQNSPLREREKMIRSFLPFTVTRARLSGSSGQPTSTSSLSIDMMTFPRHTVAVVVLLVFFYRSRGVCQVRAFALKPAPDPLHRLKHQIARCNLPGESLMSEVTEL</sequence>
<dbReference type="EMBL" id="JAWDGP010001837">
    <property type="protein sequence ID" value="KAK3787800.1"/>
    <property type="molecule type" value="Genomic_DNA"/>
</dbReference>
<evidence type="ECO:0000313" key="2">
    <source>
        <dbReference type="Proteomes" id="UP001283361"/>
    </source>
</evidence>
<dbReference type="Proteomes" id="UP001283361">
    <property type="component" value="Unassembled WGS sequence"/>
</dbReference>
<proteinExistence type="predicted"/>
<accession>A0AAE1DZ96</accession>
<protein>
    <submittedName>
        <fullName evidence="1">Uncharacterized protein</fullName>
    </submittedName>
</protein>
<keyword evidence="2" id="KW-1185">Reference proteome</keyword>
<dbReference type="AlphaFoldDB" id="A0AAE1DZ96"/>